<dbReference type="InterPro" id="IPR013407">
    <property type="entry name" value="CRISPR-assoc_prot_Cmr2"/>
</dbReference>
<dbReference type="Gene3D" id="3.30.70.270">
    <property type="match status" value="1"/>
</dbReference>
<dbReference type="PROSITE" id="PS50887">
    <property type="entry name" value="GGDEF"/>
    <property type="match status" value="1"/>
</dbReference>
<dbReference type="NCBIfam" id="TIGR02577">
    <property type="entry name" value="cas_TM1794_Cmr2"/>
    <property type="match status" value="1"/>
</dbReference>
<feature type="domain" description="GGDEF" evidence="3">
    <location>
        <begin position="336"/>
        <end position="469"/>
    </location>
</feature>
<organism evidence="4 5">
    <name type="scientific">Methanothrix harundinacea (strain 6Ac)</name>
    <name type="common">Methanosaeta harundinacea</name>
    <dbReference type="NCBI Taxonomy" id="1110509"/>
    <lineage>
        <taxon>Archaea</taxon>
        <taxon>Methanobacteriati</taxon>
        <taxon>Methanobacteriota</taxon>
        <taxon>Stenosarchaea group</taxon>
        <taxon>Methanomicrobia</taxon>
        <taxon>Methanotrichales</taxon>
        <taxon>Methanotrichaceae</taxon>
        <taxon>Methanothrix</taxon>
    </lineage>
</organism>
<dbReference type="InterPro" id="IPR038242">
    <property type="entry name" value="Cmr2_N"/>
</dbReference>
<proteinExistence type="predicted"/>
<dbReference type="GO" id="GO:0000166">
    <property type="term" value="F:nucleotide binding"/>
    <property type="evidence" value="ECO:0007669"/>
    <property type="project" value="UniProtKB-KW"/>
</dbReference>
<dbReference type="Pfam" id="PF22335">
    <property type="entry name" value="Cas10-Cmr2_palm2"/>
    <property type="match status" value="1"/>
</dbReference>
<dbReference type="InterPro" id="IPR043128">
    <property type="entry name" value="Rev_trsase/Diguanyl_cyclase"/>
</dbReference>
<evidence type="ECO:0000256" key="1">
    <source>
        <dbReference type="ARBA" id="ARBA00022741"/>
    </source>
</evidence>
<keyword evidence="5" id="KW-1185">Reference proteome</keyword>
<sequence length="610" mass="69011">MLSYLSGCAISEVMDKGGQITIPDVTDDPLLAWIRRSREGNAPIIGSIPNRFEAIVEDDPKSVASSAAKMVQNRWMEIAEAVWDEYVVDVAENGYGTEMIWDRQVKNFWEINWVAAPDISSMNSRKNWRIIGHLEEEPGDHCTMMGDWQELSGFVRSKQSRIQNKFWESLSFQRINGKRKLGKLDIREGERLCALALIKRLFPVSTMAKDWGVETRNWPSTPYVAAIPWLKSVIDAASEDAYDYAGHILNAASGAERKGISRQIGSFCDRHNRFLDLDGNFYFENALIDCKRTPFDDTPEFLKNCAEEPDEDKKTRKELKIQLRALSEKAKFRPTPFYAMLLMDGDNMGKLMGDYKDKEDLITKALSAFTKDVRDIVKTREGVTIYAGGDDVLAMLPMPEALKCAKELSESYEKRFEDVIPEVKATISAGLVFSHYHIPLSTVMREAHYILDDVAKDKNGRGSIAVSVLKNSGKYCQWTVTWDRLTDEESRDRIDDLVFKVREGPHKKFSKSFFYGMRDDLAILSGDQSLKPGNYANLIEGLDPLPLLTAEYMKSRDRKVSREDAEKQVGSLLELSYKSHNKSGVNKTVLSTDAAMLIKFLSQTAEGGSE</sequence>
<dbReference type="InterPro" id="IPR054767">
    <property type="entry name" value="Cas10-Cmr2_palm2"/>
</dbReference>
<dbReference type="GO" id="GO:0051607">
    <property type="term" value="P:defense response to virus"/>
    <property type="evidence" value="ECO:0007669"/>
    <property type="project" value="UniProtKB-KW"/>
</dbReference>
<protein>
    <submittedName>
        <fullName evidence="4">CRISPR-associated protein, Cmr2 family</fullName>
    </submittedName>
</protein>
<accession>G7WQS7</accession>
<dbReference type="KEGG" id="mhi:Mhar_1712"/>
<name>G7WQS7_METH6</name>
<dbReference type="InterPro" id="IPR000160">
    <property type="entry name" value="GGDEF_dom"/>
</dbReference>
<dbReference type="InterPro" id="IPR024615">
    <property type="entry name" value="CRISPR-assoc_Cmr2_N"/>
</dbReference>
<dbReference type="AlphaFoldDB" id="G7WQS7"/>
<keyword evidence="2" id="KW-0051">Antiviral defense</keyword>
<evidence type="ECO:0000256" key="2">
    <source>
        <dbReference type="ARBA" id="ARBA00023118"/>
    </source>
</evidence>
<dbReference type="EMBL" id="CP003117">
    <property type="protein sequence ID" value="AET65070.1"/>
    <property type="molecule type" value="Genomic_DNA"/>
</dbReference>
<dbReference type="HOGENOM" id="CLU_012640_1_0_2"/>
<dbReference type="STRING" id="1110509.Mhar_1712"/>
<evidence type="ECO:0000313" key="5">
    <source>
        <dbReference type="Proteomes" id="UP000005877"/>
    </source>
</evidence>
<keyword evidence="1" id="KW-0547">Nucleotide-binding</keyword>
<dbReference type="Pfam" id="PF12469">
    <property type="entry name" value="Cmr2_N"/>
    <property type="match status" value="1"/>
</dbReference>
<reference evidence="4 5" key="1">
    <citation type="journal article" date="2012" name="PLoS ONE">
        <title>The genome characteristics and predicted function of methyl-group oxidation pathway in the obligate aceticlastic methanogens, Methanosaeta spp.</title>
        <authorList>
            <person name="Zhu J."/>
            <person name="Zheng H."/>
            <person name="Ai G."/>
            <person name="Zhang G."/>
            <person name="Liu D."/>
            <person name="Liu X."/>
            <person name="Dong X."/>
        </authorList>
    </citation>
    <scope>NUCLEOTIDE SEQUENCE [LARGE SCALE GENOMIC DNA]</scope>
    <source>
        <strain evidence="4 5">6Ac</strain>
    </source>
</reference>
<evidence type="ECO:0000313" key="4">
    <source>
        <dbReference type="EMBL" id="AET65070.1"/>
    </source>
</evidence>
<dbReference type="PATRIC" id="fig|1110509.7.peg.1900"/>
<dbReference type="Gene3D" id="3.30.70.2220">
    <property type="entry name" value="CRISPR-Cas system, Cmr2 subunit, D1 domain, cysteine cluster"/>
    <property type="match status" value="1"/>
</dbReference>
<dbReference type="Proteomes" id="UP000005877">
    <property type="component" value="Chromosome"/>
</dbReference>
<evidence type="ECO:0000259" key="3">
    <source>
        <dbReference type="PROSITE" id="PS50887"/>
    </source>
</evidence>
<gene>
    <name evidence="4" type="ordered locus">Mhar_1712</name>
</gene>